<dbReference type="PANTHER" id="PTHR11668:SF496">
    <property type="entry name" value="SERINE_THREONINE-PROTEIN PHOSPHATASE"/>
    <property type="match status" value="1"/>
</dbReference>
<dbReference type="InterPro" id="IPR029052">
    <property type="entry name" value="Metallo-depent_PP-like"/>
</dbReference>
<dbReference type="InterPro" id="IPR000719">
    <property type="entry name" value="Prot_kinase_dom"/>
</dbReference>
<evidence type="ECO:0000256" key="1">
    <source>
        <dbReference type="ARBA" id="ARBA00022527"/>
    </source>
</evidence>
<dbReference type="Proteomes" id="UP000095280">
    <property type="component" value="Unplaced"/>
</dbReference>
<evidence type="ECO:0000256" key="2">
    <source>
        <dbReference type="ARBA" id="ARBA00022553"/>
    </source>
</evidence>
<dbReference type="AlphaFoldDB" id="A0A1I8FR15"/>
<keyword evidence="5" id="KW-0418">Kinase</keyword>
<dbReference type="WBParaSite" id="maker-unitig_43171-snap-gene-0.2-mRNA-1">
    <property type="protein sequence ID" value="maker-unitig_43171-snap-gene-0.2-mRNA-1"/>
    <property type="gene ID" value="maker-unitig_43171-snap-gene-0.2"/>
</dbReference>
<accession>A0A1I8FR15</accession>
<proteinExistence type="inferred from homology"/>
<evidence type="ECO:0000313" key="11">
    <source>
        <dbReference type="WBParaSite" id="maker-unitig_43171-snap-gene-0.2-mRNA-1"/>
    </source>
</evidence>
<keyword evidence="1" id="KW-0723">Serine/threonine-protein kinase</keyword>
<protein>
    <recommendedName>
        <fullName evidence="7">Serine/threonine-protein phosphatase</fullName>
        <ecNumber evidence="7">3.1.3.16</ecNumber>
    </recommendedName>
</protein>
<dbReference type="InterPro" id="IPR050341">
    <property type="entry name" value="PP1_catalytic_subunit"/>
</dbReference>
<dbReference type="PROSITE" id="PS00125">
    <property type="entry name" value="SER_THR_PHOSPHATASE"/>
    <property type="match status" value="1"/>
</dbReference>
<dbReference type="InterPro" id="IPR000961">
    <property type="entry name" value="AGC-kinase_C"/>
</dbReference>
<feature type="domain" description="AGC-kinase C-terminal" evidence="9">
    <location>
        <begin position="133"/>
        <end position="213"/>
    </location>
</feature>
<comment type="catalytic activity">
    <reaction evidence="7">
        <text>O-phospho-L-threonyl-[protein] + H2O = L-threonyl-[protein] + phosphate</text>
        <dbReference type="Rhea" id="RHEA:47004"/>
        <dbReference type="Rhea" id="RHEA-COMP:11060"/>
        <dbReference type="Rhea" id="RHEA-COMP:11605"/>
        <dbReference type="ChEBI" id="CHEBI:15377"/>
        <dbReference type="ChEBI" id="CHEBI:30013"/>
        <dbReference type="ChEBI" id="CHEBI:43474"/>
        <dbReference type="ChEBI" id="CHEBI:61977"/>
        <dbReference type="EC" id="3.1.3.16"/>
    </reaction>
</comment>
<evidence type="ECO:0000256" key="3">
    <source>
        <dbReference type="ARBA" id="ARBA00022679"/>
    </source>
</evidence>
<dbReference type="PANTHER" id="PTHR11668">
    <property type="entry name" value="SERINE/THREONINE PROTEIN PHOSPHATASE"/>
    <property type="match status" value="1"/>
</dbReference>
<organism evidence="10 11">
    <name type="scientific">Macrostomum lignano</name>
    <dbReference type="NCBI Taxonomy" id="282301"/>
    <lineage>
        <taxon>Eukaryota</taxon>
        <taxon>Metazoa</taxon>
        <taxon>Spiralia</taxon>
        <taxon>Lophotrochozoa</taxon>
        <taxon>Platyhelminthes</taxon>
        <taxon>Rhabditophora</taxon>
        <taxon>Macrostomorpha</taxon>
        <taxon>Macrostomida</taxon>
        <taxon>Macrostomidae</taxon>
        <taxon>Macrostomum</taxon>
    </lineage>
</organism>
<dbReference type="Pfam" id="PF00069">
    <property type="entry name" value="Pkinase"/>
    <property type="match status" value="1"/>
</dbReference>
<evidence type="ECO:0000313" key="10">
    <source>
        <dbReference type="Proteomes" id="UP000095280"/>
    </source>
</evidence>
<dbReference type="SMART" id="SM00133">
    <property type="entry name" value="S_TK_X"/>
    <property type="match status" value="1"/>
</dbReference>
<dbReference type="InterPro" id="IPR006186">
    <property type="entry name" value="Ser/Thr-sp_prot-phosphatase"/>
</dbReference>
<dbReference type="SUPFAM" id="SSF56300">
    <property type="entry name" value="Metallo-dependent phosphatases"/>
    <property type="match status" value="1"/>
</dbReference>
<comment type="similarity">
    <text evidence="7">Belongs to the PPP phosphatase family.</text>
</comment>
<evidence type="ECO:0000259" key="9">
    <source>
        <dbReference type="PROSITE" id="PS51285"/>
    </source>
</evidence>
<dbReference type="InterPro" id="IPR004843">
    <property type="entry name" value="Calcineurin-like_PHP"/>
</dbReference>
<dbReference type="PROSITE" id="PS51285">
    <property type="entry name" value="AGC_KINASE_CTER"/>
    <property type="match status" value="1"/>
</dbReference>
<dbReference type="PROSITE" id="PS50011">
    <property type="entry name" value="PROTEIN_KINASE_DOM"/>
    <property type="match status" value="1"/>
</dbReference>
<dbReference type="InterPro" id="IPR011009">
    <property type="entry name" value="Kinase-like_dom_sf"/>
</dbReference>
<dbReference type="GO" id="GO:0004674">
    <property type="term" value="F:protein serine/threonine kinase activity"/>
    <property type="evidence" value="ECO:0007669"/>
    <property type="project" value="UniProtKB-KW"/>
</dbReference>
<keyword evidence="3" id="KW-0808">Transferase</keyword>
<name>A0A1I8FR15_9PLAT</name>
<dbReference type="GO" id="GO:0004722">
    <property type="term" value="F:protein serine/threonine phosphatase activity"/>
    <property type="evidence" value="ECO:0007669"/>
    <property type="project" value="UniProtKB-EC"/>
</dbReference>
<evidence type="ECO:0000256" key="4">
    <source>
        <dbReference type="ARBA" id="ARBA00022741"/>
    </source>
</evidence>
<dbReference type="Pfam" id="PF00149">
    <property type="entry name" value="Metallophos"/>
    <property type="match status" value="1"/>
</dbReference>
<dbReference type="Pfam" id="PF00433">
    <property type="entry name" value="Pkinase_C"/>
    <property type="match status" value="1"/>
</dbReference>
<dbReference type="GO" id="GO:0005524">
    <property type="term" value="F:ATP binding"/>
    <property type="evidence" value="ECO:0007669"/>
    <property type="project" value="UniProtKB-KW"/>
</dbReference>
<keyword evidence="2" id="KW-0597">Phosphoprotein</keyword>
<dbReference type="EC" id="3.1.3.16" evidence="7"/>
<sequence length="677" mass="77826">GHVRLTDFGLCKEGLNAKSTTSTFCGTPEYLAPEVLRKEPYDFAVDWWCLGSVLYEMLYGLPPFYSRETSEMYNNILHKPLRLKPSASLAAQDILVKNEFFNSPSTAAAAEEQAASSRQHLDFQEVRKQTFFISVDWRLLDQRRIEPPFKPKVMSPLSTEYIDSEFTREPPPNPGRVLRVSRQVVKVSASVQEADHDFMGFSYVPPTLDDLTAAMQVNQMDSQLKTPKVRSNEPCCAAVRSSNLPKNEDGSLKMKAFYSYLPSGKYRDEMLKYSDLSVLFGKLKYNAFFNRFAEDRLLRGAHDGDSRLRFSQARLKIVWGPDTKEDELNAYRIMVLLMLVRYSLMRHDSCEDLPAPAYVITDIHGQFSDLLEWLYRIGGPEHCDTNLATWWTGGRSSWRRCVFLYYKLRYPSRVFILRGNHEDFELHETYGFYAEIEERFHENAVNAGHRRLAHGLWRMFIHVFDYLPVACVLEQRILCLHGGLSPALSACRTCQRQCERCPLGTVCQRHKAQLAPGALTSYLNWKVRRPVQVGSSGFVSSSRETQRSLSLLNHSAYDFVLSDLLWSDPMHHGMPYMSPNDANWTSLRGWHFNSERQIAYTFGFDAIEKTMQQFNLACLIRGHETKPAGYEWHYLKRCVTRAPNYTGGNAATVALVTERCNGIRKRNLRIDLVMFPT</sequence>
<keyword evidence="10" id="KW-1185">Reference proteome</keyword>
<dbReference type="GO" id="GO:0005737">
    <property type="term" value="C:cytoplasm"/>
    <property type="evidence" value="ECO:0007669"/>
    <property type="project" value="TreeGrafter"/>
</dbReference>
<dbReference type="SMART" id="SM00220">
    <property type="entry name" value="S_TKc"/>
    <property type="match status" value="1"/>
</dbReference>
<dbReference type="InterPro" id="IPR017892">
    <property type="entry name" value="Pkinase_C"/>
</dbReference>
<evidence type="ECO:0000259" key="8">
    <source>
        <dbReference type="PROSITE" id="PS50011"/>
    </source>
</evidence>
<dbReference type="SUPFAM" id="SSF56112">
    <property type="entry name" value="Protein kinase-like (PK-like)"/>
    <property type="match status" value="1"/>
</dbReference>
<dbReference type="PRINTS" id="PR00114">
    <property type="entry name" value="STPHPHTASE"/>
</dbReference>
<evidence type="ECO:0000256" key="5">
    <source>
        <dbReference type="ARBA" id="ARBA00022777"/>
    </source>
</evidence>
<dbReference type="Gene3D" id="1.10.510.10">
    <property type="entry name" value="Transferase(Phosphotransferase) domain 1"/>
    <property type="match status" value="1"/>
</dbReference>
<dbReference type="GO" id="GO:0005634">
    <property type="term" value="C:nucleus"/>
    <property type="evidence" value="ECO:0007669"/>
    <property type="project" value="TreeGrafter"/>
</dbReference>
<keyword evidence="4" id="KW-0547">Nucleotide-binding</keyword>
<reference evidence="11" key="1">
    <citation type="submission" date="2016-11" db="UniProtKB">
        <authorList>
            <consortium name="WormBaseParasite"/>
        </authorList>
    </citation>
    <scope>IDENTIFICATION</scope>
</reference>
<keyword evidence="7" id="KW-0378">Hydrolase</keyword>
<feature type="domain" description="Protein kinase" evidence="8">
    <location>
        <begin position="1"/>
        <end position="123"/>
    </location>
</feature>
<evidence type="ECO:0000256" key="6">
    <source>
        <dbReference type="ARBA" id="ARBA00022840"/>
    </source>
</evidence>
<dbReference type="Gene3D" id="3.60.21.10">
    <property type="match status" value="1"/>
</dbReference>
<evidence type="ECO:0000256" key="7">
    <source>
        <dbReference type="RuleBase" id="RU004273"/>
    </source>
</evidence>
<keyword evidence="6" id="KW-0067">ATP-binding</keyword>
<dbReference type="SMART" id="SM00156">
    <property type="entry name" value="PP2Ac"/>
    <property type="match status" value="1"/>
</dbReference>